<dbReference type="Proteomes" id="UP000295357">
    <property type="component" value="Unassembled WGS sequence"/>
</dbReference>
<proteinExistence type="predicted"/>
<evidence type="ECO:0000313" key="2">
    <source>
        <dbReference type="EMBL" id="TDP12980.1"/>
    </source>
</evidence>
<organism evidence="2 3">
    <name type="scientific">Roseateles asaccharophilus</name>
    <dbReference type="NCBI Taxonomy" id="582607"/>
    <lineage>
        <taxon>Bacteria</taxon>
        <taxon>Pseudomonadati</taxon>
        <taxon>Pseudomonadota</taxon>
        <taxon>Betaproteobacteria</taxon>
        <taxon>Burkholderiales</taxon>
        <taxon>Sphaerotilaceae</taxon>
        <taxon>Roseateles</taxon>
    </lineage>
</organism>
<dbReference type="RefSeq" id="WP_133601905.1">
    <property type="nucleotide sequence ID" value="NZ_JAUFPJ010000001.1"/>
</dbReference>
<dbReference type="EMBL" id="SNXE01000001">
    <property type="protein sequence ID" value="TDP12980.1"/>
    <property type="molecule type" value="Genomic_DNA"/>
</dbReference>
<keyword evidence="1" id="KW-0732">Signal</keyword>
<keyword evidence="3" id="KW-1185">Reference proteome</keyword>
<evidence type="ECO:0000256" key="1">
    <source>
        <dbReference type="SAM" id="SignalP"/>
    </source>
</evidence>
<accession>A0A4R6NBS8</accession>
<gene>
    <name evidence="2" type="ORF">DFR39_101454</name>
</gene>
<evidence type="ECO:0000313" key="3">
    <source>
        <dbReference type="Proteomes" id="UP000295357"/>
    </source>
</evidence>
<protein>
    <submittedName>
        <fullName evidence="2">Uncharacterized protein</fullName>
    </submittedName>
</protein>
<dbReference type="OrthoDB" id="8456977at2"/>
<feature type="chain" id="PRO_5020572816" evidence="1">
    <location>
        <begin position="27"/>
        <end position="149"/>
    </location>
</feature>
<dbReference type="AlphaFoldDB" id="A0A4R6NBS8"/>
<reference evidence="2 3" key="1">
    <citation type="submission" date="2019-03" db="EMBL/GenBank/DDBJ databases">
        <title>Genomic Encyclopedia of Type Strains, Phase IV (KMG-IV): sequencing the most valuable type-strain genomes for metagenomic binning, comparative biology and taxonomic classification.</title>
        <authorList>
            <person name="Goeker M."/>
        </authorList>
    </citation>
    <scope>NUCLEOTIDE SEQUENCE [LARGE SCALE GENOMIC DNA]</scope>
    <source>
        <strain evidence="2 3">DSM 25082</strain>
    </source>
</reference>
<comment type="caution">
    <text evidence="2">The sequence shown here is derived from an EMBL/GenBank/DDBJ whole genome shotgun (WGS) entry which is preliminary data.</text>
</comment>
<sequence length="149" mass="17097">MNRSIVSGLVLLLVGATLLPMAPAEASNWGARREYREGMREIARERREMRNSIMNSSSRAEARREYREGMREIGRERREMRREIGREIRHGQWHDDRNDGARLIAGVLLGAVVVAAVRGQEPEPPAPDLCWYWSDSSGERGYWDRCGSN</sequence>
<feature type="signal peptide" evidence="1">
    <location>
        <begin position="1"/>
        <end position="26"/>
    </location>
</feature>
<name>A0A4R6NBS8_9BURK</name>